<dbReference type="InterPro" id="IPR020556">
    <property type="entry name" value="Amidase_CS"/>
</dbReference>
<gene>
    <name evidence="10" type="primary">gatA</name>
    <name evidence="12" type="ORF">SAMN06269117_10412</name>
</gene>
<keyword evidence="8 10" id="KW-0648">Protein biosynthesis</keyword>
<feature type="active site" description="Acyl-ester intermediate" evidence="10">
    <location>
        <position position="180"/>
    </location>
</feature>
<feature type="active site" description="Charge relay system" evidence="10">
    <location>
        <position position="81"/>
    </location>
</feature>
<organism evidence="12 13">
    <name type="scientific">Balnearium lithotrophicum</name>
    <dbReference type="NCBI Taxonomy" id="223788"/>
    <lineage>
        <taxon>Bacteria</taxon>
        <taxon>Pseudomonadati</taxon>
        <taxon>Aquificota</taxon>
        <taxon>Aquificia</taxon>
        <taxon>Desulfurobacteriales</taxon>
        <taxon>Desulfurobacteriaceae</taxon>
        <taxon>Balnearium</taxon>
    </lineage>
</organism>
<evidence type="ECO:0000256" key="2">
    <source>
        <dbReference type="ARBA" id="ARBA00011123"/>
    </source>
</evidence>
<evidence type="ECO:0000256" key="6">
    <source>
        <dbReference type="ARBA" id="ARBA00022741"/>
    </source>
</evidence>
<evidence type="ECO:0000259" key="11">
    <source>
        <dbReference type="Pfam" id="PF01425"/>
    </source>
</evidence>
<dbReference type="EMBL" id="FXTM01000004">
    <property type="protein sequence ID" value="SMO42361.1"/>
    <property type="molecule type" value="Genomic_DNA"/>
</dbReference>
<feature type="domain" description="Amidase" evidence="11">
    <location>
        <begin position="24"/>
        <end position="469"/>
    </location>
</feature>
<comment type="subunit">
    <text evidence="2 10">Heterotrimer of A, B and C subunits.</text>
</comment>
<evidence type="ECO:0000256" key="3">
    <source>
        <dbReference type="ARBA" id="ARBA00012739"/>
    </source>
</evidence>
<dbReference type="GO" id="GO:0016740">
    <property type="term" value="F:transferase activity"/>
    <property type="evidence" value="ECO:0007669"/>
    <property type="project" value="UniProtKB-KW"/>
</dbReference>
<proteinExistence type="inferred from homology"/>
<name>A0A521B5R1_9BACT</name>
<protein>
    <recommendedName>
        <fullName evidence="4 10">Glutamyl-tRNA(Gln) amidotransferase subunit A</fullName>
        <shortName evidence="10">Glu-ADT subunit A</shortName>
        <ecNumber evidence="3 10">6.3.5.7</ecNumber>
    </recommendedName>
</protein>
<comment type="catalytic activity">
    <reaction evidence="9 10">
        <text>L-glutamyl-tRNA(Gln) + L-glutamine + ATP + H2O = L-glutaminyl-tRNA(Gln) + L-glutamate + ADP + phosphate + H(+)</text>
        <dbReference type="Rhea" id="RHEA:17521"/>
        <dbReference type="Rhea" id="RHEA-COMP:9681"/>
        <dbReference type="Rhea" id="RHEA-COMP:9684"/>
        <dbReference type="ChEBI" id="CHEBI:15377"/>
        <dbReference type="ChEBI" id="CHEBI:15378"/>
        <dbReference type="ChEBI" id="CHEBI:29985"/>
        <dbReference type="ChEBI" id="CHEBI:30616"/>
        <dbReference type="ChEBI" id="CHEBI:43474"/>
        <dbReference type="ChEBI" id="CHEBI:58359"/>
        <dbReference type="ChEBI" id="CHEBI:78520"/>
        <dbReference type="ChEBI" id="CHEBI:78521"/>
        <dbReference type="ChEBI" id="CHEBI:456216"/>
        <dbReference type="EC" id="6.3.5.7"/>
    </reaction>
</comment>
<dbReference type="GO" id="GO:0030956">
    <property type="term" value="C:glutamyl-tRNA(Gln) amidotransferase complex"/>
    <property type="evidence" value="ECO:0007669"/>
    <property type="project" value="InterPro"/>
</dbReference>
<dbReference type="PANTHER" id="PTHR11895:SF151">
    <property type="entry name" value="GLUTAMYL-TRNA(GLN) AMIDOTRANSFERASE SUBUNIT A"/>
    <property type="match status" value="1"/>
</dbReference>
<evidence type="ECO:0000313" key="12">
    <source>
        <dbReference type="EMBL" id="SMO42361.1"/>
    </source>
</evidence>
<dbReference type="RefSeq" id="WP_142934071.1">
    <property type="nucleotide sequence ID" value="NZ_FXTM01000004.1"/>
</dbReference>
<dbReference type="Proteomes" id="UP000317315">
    <property type="component" value="Unassembled WGS sequence"/>
</dbReference>
<dbReference type="InterPro" id="IPR000120">
    <property type="entry name" value="Amidase"/>
</dbReference>
<dbReference type="GO" id="GO:0005524">
    <property type="term" value="F:ATP binding"/>
    <property type="evidence" value="ECO:0007669"/>
    <property type="project" value="UniProtKB-KW"/>
</dbReference>
<evidence type="ECO:0000256" key="10">
    <source>
        <dbReference type="HAMAP-Rule" id="MF_00120"/>
    </source>
</evidence>
<keyword evidence="12" id="KW-0808">Transferase</keyword>
<dbReference type="PANTHER" id="PTHR11895">
    <property type="entry name" value="TRANSAMIDASE"/>
    <property type="match status" value="1"/>
</dbReference>
<keyword evidence="7 10" id="KW-0067">ATP-binding</keyword>
<dbReference type="GO" id="GO:0050567">
    <property type="term" value="F:glutaminyl-tRNA synthase (glutamine-hydrolyzing) activity"/>
    <property type="evidence" value="ECO:0007669"/>
    <property type="project" value="UniProtKB-UniRule"/>
</dbReference>
<dbReference type="PIRSF" id="PIRSF001221">
    <property type="entry name" value="Amidase_fungi"/>
    <property type="match status" value="1"/>
</dbReference>
<evidence type="ECO:0000256" key="4">
    <source>
        <dbReference type="ARBA" id="ARBA00014428"/>
    </source>
</evidence>
<comment type="similarity">
    <text evidence="1 10">Belongs to the amidase family. GatA subfamily.</text>
</comment>
<dbReference type="Gene3D" id="3.90.1300.10">
    <property type="entry name" value="Amidase signature (AS) domain"/>
    <property type="match status" value="1"/>
</dbReference>
<dbReference type="HAMAP" id="MF_00120">
    <property type="entry name" value="GatA"/>
    <property type="match status" value="1"/>
</dbReference>
<reference evidence="12 13" key="1">
    <citation type="submission" date="2017-05" db="EMBL/GenBank/DDBJ databases">
        <authorList>
            <person name="Varghese N."/>
            <person name="Submissions S."/>
        </authorList>
    </citation>
    <scope>NUCLEOTIDE SEQUENCE [LARGE SCALE GENOMIC DNA]</scope>
    <source>
        <strain evidence="12 13">DSM 16304</strain>
    </source>
</reference>
<dbReference type="SUPFAM" id="SSF75304">
    <property type="entry name" value="Amidase signature (AS) enzymes"/>
    <property type="match status" value="1"/>
</dbReference>
<evidence type="ECO:0000256" key="8">
    <source>
        <dbReference type="ARBA" id="ARBA00022917"/>
    </source>
</evidence>
<feature type="active site" description="Charge relay system" evidence="10">
    <location>
        <position position="156"/>
    </location>
</feature>
<dbReference type="AlphaFoldDB" id="A0A521B5R1"/>
<keyword evidence="6 10" id="KW-0547">Nucleotide-binding</keyword>
<evidence type="ECO:0000256" key="5">
    <source>
        <dbReference type="ARBA" id="ARBA00022598"/>
    </source>
</evidence>
<keyword evidence="5 10" id="KW-0436">Ligase</keyword>
<dbReference type="InterPro" id="IPR036928">
    <property type="entry name" value="AS_sf"/>
</dbReference>
<dbReference type="GO" id="GO:0006412">
    <property type="term" value="P:translation"/>
    <property type="evidence" value="ECO:0007669"/>
    <property type="project" value="UniProtKB-UniRule"/>
</dbReference>
<dbReference type="Pfam" id="PF01425">
    <property type="entry name" value="Amidase"/>
    <property type="match status" value="1"/>
</dbReference>
<evidence type="ECO:0000256" key="7">
    <source>
        <dbReference type="ARBA" id="ARBA00022840"/>
    </source>
</evidence>
<dbReference type="InterPro" id="IPR004412">
    <property type="entry name" value="GatA"/>
</dbReference>
<dbReference type="NCBIfam" id="TIGR00132">
    <property type="entry name" value="gatA"/>
    <property type="match status" value="1"/>
</dbReference>
<comment type="function">
    <text evidence="10">Allows the formation of correctly charged Gln-tRNA(Gln) through the transamidation of misacylated Glu-tRNA(Gln) in organisms which lack glutaminyl-tRNA synthetase. The reaction takes place in the presence of glutamine and ATP through an activated gamma-phospho-Glu-tRNA(Gln).</text>
</comment>
<dbReference type="OrthoDB" id="9811471at2"/>
<dbReference type="PROSITE" id="PS00571">
    <property type="entry name" value="AMIDASES"/>
    <property type="match status" value="1"/>
</dbReference>
<keyword evidence="13" id="KW-1185">Reference proteome</keyword>
<accession>A0A521B5R1</accession>
<sequence>MEILNRSLRELHALIKKKEVKPSEIVERVLERIEETEPKLNAYITVTDEKARRKAKVADEELTRLSEDEVPELFGIPISIKDNINVENVRMTCASKILENFVSPYDATVVKRLRERGAIFVGKNNLDEFAMGSSTETSYFGPTRNPWDLERVPGGSSGGSAAAVAARSALASLGSDTGGSIRQPAAFCGVVGLKPTYGRVSRYGLTAFASSLDQIGPITKSVEDAAYLLNVISGQDSKDATSAKVPVPNFLEALNGEVKGLKAGVPKEYFIEGIDPQVKESVLNAIKLLEKLGVEVREVSLPNTKYAVETYYIIAPAEASSNLGRYDGVRYTFRAENYKDLIDMYCKTRAEGFGDEVKRRIMIGTYTLSAGYYDAYYLRAQKVRTLIYQGFQNAFSEVDFLVTPVTPETAFKIGEKTDDPIKMYLSDIFTIAVNLAGLPAISLPCGFDDKGLPIGVQLIGKAFDEGTILKVANVLEKELKINKLPNVQ</sequence>
<evidence type="ECO:0000256" key="1">
    <source>
        <dbReference type="ARBA" id="ARBA00008069"/>
    </source>
</evidence>
<dbReference type="InterPro" id="IPR023631">
    <property type="entry name" value="Amidase_dom"/>
</dbReference>
<evidence type="ECO:0000313" key="13">
    <source>
        <dbReference type="Proteomes" id="UP000317315"/>
    </source>
</evidence>
<evidence type="ECO:0000256" key="9">
    <source>
        <dbReference type="ARBA" id="ARBA00047407"/>
    </source>
</evidence>
<dbReference type="EC" id="6.3.5.7" evidence="3 10"/>